<evidence type="ECO:0000256" key="1">
    <source>
        <dbReference type="ARBA" id="ARBA00001933"/>
    </source>
</evidence>
<evidence type="ECO:0000313" key="12">
    <source>
        <dbReference type="Proteomes" id="UP000317839"/>
    </source>
</evidence>
<proteinExistence type="inferred from homology"/>
<comment type="similarity">
    <text evidence="2">Belongs to the class-IV pyridoxal-phosphate-dependent aminotransferase family.</text>
</comment>
<accession>A0A545TJM6</accession>
<dbReference type="InterPro" id="IPR043131">
    <property type="entry name" value="BCAT-like_N"/>
</dbReference>
<evidence type="ECO:0000256" key="5">
    <source>
        <dbReference type="ARBA" id="ARBA00022909"/>
    </source>
</evidence>
<dbReference type="AlphaFoldDB" id="A0A545TJM6"/>
<dbReference type="InterPro" id="IPR001544">
    <property type="entry name" value="Aminotrans_IV"/>
</dbReference>
<evidence type="ECO:0000313" key="11">
    <source>
        <dbReference type="EMBL" id="TQV77434.1"/>
    </source>
</evidence>
<sequence length="273" mass="30999">MALFFELIDFRHSHHQSENRPINTQWARDSLFGDGFFTTGVIENHQLLNSEYHFDRLESGARSLLFENFDLEQIKNTLKESLKTIDKGILRLSVTRSQAERGYAVSKQTQISVKLVVTPWTSPLKQDCMAFFADTPVSVNPRLAGIKHLNRLDNVLAANECLQENSESIMCIDEQVVCGSRSNLFCLINNIWKTPELDLAGIEGITRARIIESMKKQDVQFAVTRVSQSDLLNSQAAFVCNSLLGIWPISQIEDKKLDANLARHLQSQLDFTR</sequence>
<dbReference type="Gene3D" id="3.20.10.10">
    <property type="entry name" value="D-amino Acid Aminotransferase, subunit A, domain 2"/>
    <property type="match status" value="1"/>
</dbReference>
<evidence type="ECO:0000256" key="9">
    <source>
        <dbReference type="ARBA" id="ARBA00049529"/>
    </source>
</evidence>
<evidence type="ECO:0000256" key="2">
    <source>
        <dbReference type="ARBA" id="ARBA00009320"/>
    </source>
</evidence>
<evidence type="ECO:0000256" key="10">
    <source>
        <dbReference type="NCBIfam" id="TIGR03461"/>
    </source>
</evidence>
<reference evidence="11 12" key="1">
    <citation type="submission" date="2019-06" db="EMBL/GenBank/DDBJ databases">
        <title>Draft genome of Aliikangiella marina GYP-15.</title>
        <authorList>
            <person name="Wang G."/>
        </authorList>
    </citation>
    <scope>NUCLEOTIDE SEQUENCE [LARGE SCALE GENOMIC DNA]</scope>
    <source>
        <strain evidence="11 12">GYP-15</strain>
    </source>
</reference>
<dbReference type="NCBIfam" id="TIGR03461">
    <property type="entry name" value="pabC_Proteo"/>
    <property type="match status" value="1"/>
</dbReference>
<comment type="caution">
    <text evidence="11">The sequence shown here is derived from an EMBL/GenBank/DDBJ whole genome shotgun (WGS) entry which is preliminary data.</text>
</comment>
<name>A0A545TJM6_9GAMM</name>
<organism evidence="11 12">
    <name type="scientific">Aliikangiella marina</name>
    <dbReference type="NCBI Taxonomy" id="1712262"/>
    <lineage>
        <taxon>Bacteria</taxon>
        <taxon>Pseudomonadati</taxon>
        <taxon>Pseudomonadota</taxon>
        <taxon>Gammaproteobacteria</taxon>
        <taxon>Oceanospirillales</taxon>
        <taxon>Pleioneaceae</taxon>
        <taxon>Aliikangiella</taxon>
    </lineage>
</organism>
<keyword evidence="5" id="KW-0289">Folate biosynthesis</keyword>
<keyword evidence="6 11" id="KW-0456">Lyase</keyword>
<dbReference type="Gene3D" id="3.30.470.10">
    <property type="match status" value="1"/>
</dbReference>
<comment type="subunit">
    <text evidence="3">Homodimer.</text>
</comment>
<dbReference type="OrthoDB" id="9805628at2"/>
<dbReference type="PANTHER" id="PTHR42743:SF2">
    <property type="entry name" value="AMINODEOXYCHORISMATE LYASE"/>
    <property type="match status" value="1"/>
</dbReference>
<dbReference type="PANTHER" id="PTHR42743">
    <property type="entry name" value="AMINO-ACID AMINOTRANSFERASE"/>
    <property type="match status" value="1"/>
</dbReference>
<dbReference type="InterPro" id="IPR050571">
    <property type="entry name" value="Class-IV_PLP-Dep_Aminotrnsfr"/>
</dbReference>
<comment type="pathway">
    <text evidence="7">Cofactor biosynthesis; tetrahydrofolate biosynthesis; 4-aminobenzoate from chorismate: step 2/2.</text>
</comment>
<evidence type="ECO:0000256" key="6">
    <source>
        <dbReference type="ARBA" id="ARBA00023239"/>
    </source>
</evidence>
<comment type="cofactor">
    <cofactor evidence="1">
        <name>pyridoxal 5'-phosphate</name>
        <dbReference type="ChEBI" id="CHEBI:597326"/>
    </cofactor>
</comment>
<comment type="catalytic activity">
    <reaction evidence="9">
        <text>4-amino-4-deoxychorismate = 4-aminobenzoate + pyruvate + H(+)</text>
        <dbReference type="Rhea" id="RHEA:16201"/>
        <dbReference type="ChEBI" id="CHEBI:15361"/>
        <dbReference type="ChEBI" id="CHEBI:15378"/>
        <dbReference type="ChEBI" id="CHEBI:17836"/>
        <dbReference type="ChEBI" id="CHEBI:58406"/>
        <dbReference type="EC" id="4.1.3.38"/>
    </reaction>
</comment>
<evidence type="ECO:0000256" key="3">
    <source>
        <dbReference type="ARBA" id="ARBA00011738"/>
    </source>
</evidence>
<keyword evidence="12" id="KW-1185">Reference proteome</keyword>
<dbReference type="GO" id="GO:0005829">
    <property type="term" value="C:cytosol"/>
    <property type="evidence" value="ECO:0007669"/>
    <property type="project" value="TreeGrafter"/>
</dbReference>
<dbReference type="EMBL" id="VIKR01000001">
    <property type="protein sequence ID" value="TQV77434.1"/>
    <property type="molecule type" value="Genomic_DNA"/>
</dbReference>
<dbReference type="GO" id="GO:0030170">
    <property type="term" value="F:pyridoxal phosphate binding"/>
    <property type="evidence" value="ECO:0007669"/>
    <property type="project" value="InterPro"/>
</dbReference>
<dbReference type="GO" id="GO:0008696">
    <property type="term" value="F:4-amino-4-deoxychorismate lyase activity"/>
    <property type="evidence" value="ECO:0007669"/>
    <property type="project" value="UniProtKB-UniRule"/>
</dbReference>
<evidence type="ECO:0000256" key="7">
    <source>
        <dbReference type="ARBA" id="ARBA00035633"/>
    </source>
</evidence>
<dbReference type="InterPro" id="IPR017824">
    <property type="entry name" value="Aminodeoxychorismate_lyase_IV"/>
</dbReference>
<keyword evidence="4" id="KW-0663">Pyridoxal phosphate</keyword>
<evidence type="ECO:0000256" key="8">
    <source>
        <dbReference type="ARBA" id="ARBA00035676"/>
    </source>
</evidence>
<dbReference type="GO" id="GO:0008153">
    <property type="term" value="P:4-aminobenzoate biosynthetic process"/>
    <property type="evidence" value="ECO:0007669"/>
    <property type="project" value="UniProtKB-UniRule"/>
</dbReference>
<gene>
    <name evidence="11" type="primary">pabC</name>
    <name evidence="11" type="ORF">FLL45_05680</name>
</gene>
<dbReference type="InterPro" id="IPR036038">
    <property type="entry name" value="Aminotransferase-like"/>
</dbReference>
<protein>
    <recommendedName>
        <fullName evidence="8 10">Aminodeoxychorismate lyase</fullName>
        <ecNumber evidence="8 10">4.1.3.38</ecNumber>
    </recommendedName>
</protein>
<dbReference type="InterPro" id="IPR043132">
    <property type="entry name" value="BCAT-like_C"/>
</dbReference>
<dbReference type="EC" id="4.1.3.38" evidence="8 10"/>
<dbReference type="Pfam" id="PF01063">
    <property type="entry name" value="Aminotran_4"/>
    <property type="match status" value="1"/>
</dbReference>
<dbReference type="SUPFAM" id="SSF56752">
    <property type="entry name" value="D-aminoacid aminotransferase-like PLP-dependent enzymes"/>
    <property type="match status" value="1"/>
</dbReference>
<dbReference type="Proteomes" id="UP000317839">
    <property type="component" value="Unassembled WGS sequence"/>
</dbReference>
<dbReference type="GO" id="GO:0046656">
    <property type="term" value="P:folic acid biosynthetic process"/>
    <property type="evidence" value="ECO:0007669"/>
    <property type="project" value="UniProtKB-KW"/>
</dbReference>
<evidence type="ECO:0000256" key="4">
    <source>
        <dbReference type="ARBA" id="ARBA00022898"/>
    </source>
</evidence>